<feature type="non-terminal residue" evidence="1">
    <location>
        <position position="1"/>
    </location>
</feature>
<name>A0ACA9S362_9GLOM</name>
<proteinExistence type="predicted"/>
<reference evidence="1" key="1">
    <citation type="submission" date="2021-06" db="EMBL/GenBank/DDBJ databases">
        <authorList>
            <person name="Kallberg Y."/>
            <person name="Tangrot J."/>
            <person name="Rosling A."/>
        </authorList>
    </citation>
    <scope>NUCLEOTIDE SEQUENCE</scope>
    <source>
        <strain evidence="1">MA461A</strain>
    </source>
</reference>
<protein>
    <submittedName>
        <fullName evidence="1">22162_t:CDS:1</fullName>
    </submittedName>
</protein>
<dbReference type="EMBL" id="CAJVQC010088217">
    <property type="protein sequence ID" value="CAG8823943.1"/>
    <property type="molecule type" value="Genomic_DNA"/>
</dbReference>
<gene>
    <name evidence="1" type="ORF">RPERSI_LOCUS26135</name>
</gene>
<comment type="caution">
    <text evidence="1">The sequence shown here is derived from an EMBL/GenBank/DDBJ whole genome shotgun (WGS) entry which is preliminary data.</text>
</comment>
<organism evidence="1 2">
    <name type="scientific">Racocetra persica</name>
    <dbReference type="NCBI Taxonomy" id="160502"/>
    <lineage>
        <taxon>Eukaryota</taxon>
        <taxon>Fungi</taxon>
        <taxon>Fungi incertae sedis</taxon>
        <taxon>Mucoromycota</taxon>
        <taxon>Glomeromycotina</taxon>
        <taxon>Glomeromycetes</taxon>
        <taxon>Diversisporales</taxon>
        <taxon>Gigasporaceae</taxon>
        <taxon>Racocetra</taxon>
    </lineage>
</organism>
<sequence>KSTSAEQKSTASDQKTNSSEQKTTSFASKTFSKINNGKNSYNLTNKTWPTPANYKGHFTNGKVLCEYLAELLNIKLTNYAFGGATSKQQIEKFVNDNARSTMRQKDFSKTLFSVWASGNDYFFCPDMSADPLEVVKSLMDAIRFL</sequence>
<accession>A0ACA9S362</accession>
<evidence type="ECO:0000313" key="2">
    <source>
        <dbReference type="Proteomes" id="UP000789920"/>
    </source>
</evidence>
<feature type="non-terminal residue" evidence="1">
    <location>
        <position position="145"/>
    </location>
</feature>
<keyword evidence="2" id="KW-1185">Reference proteome</keyword>
<evidence type="ECO:0000313" key="1">
    <source>
        <dbReference type="EMBL" id="CAG8823943.1"/>
    </source>
</evidence>
<dbReference type="Proteomes" id="UP000789920">
    <property type="component" value="Unassembled WGS sequence"/>
</dbReference>